<evidence type="ECO:0000313" key="16">
    <source>
        <dbReference type="Proteomes" id="UP000177328"/>
    </source>
</evidence>
<keyword evidence="8" id="KW-0067">ATP-binding</keyword>
<accession>A0A1F5KFP2</accession>
<evidence type="ECO:0000256" key="2">
    <source>
        <dbReference type="ARBA" id="ARBA00008653"/>
    </source>
</evidence>
<dbReference type="Gene3D" id="3.50.40.10">
    <property type="entry name" value="Phenylalanyl-trna Synthetase, Chain B, domain 3"/>
    <property type="match status" value="1"/>
</dbReference>
<dbReference type="InterPro" id="IPR020825">
    <property type="entry name" value="Phe-tRNA_synthase-like_B3/B4"/>
</dbReference>
<evidence type="ECO:0000256" key="1">
    <source>
        <dbReference type="ARBA" id="ARBA00001946"/>
    </source>
</evidence>
<evidence type="ECO:0000256" key="7">
    <source>
        <dbReference type="ARBA" id="ARBA00022741"/>
    </source>
</evidence>
<evidence type="ECO:0000256" key="12">
    <source>
        <dbReference type="ARBA" id="ARBA00033189"/>
    </source>
</evidence>
<keyword evidence="9" id="KW-0460">Magnesium</keyword>
<dbReference type="GO" id="GO:0009328">
    <property type="term" value="C:phenylalanine-tRNA ligase complex"/>
    <property type="evidence" value="ECO:0007669"/>
    <property type="project" value="TreeGrafter"/>
</dbReference>
<name>A0A1F5KFP2_9BACT</name>
<dbReference type="PROSITE" id="PS51483">
    <property type="entry name" value="B5"/>
    <property type="match status" value="1"/>
</dbReference>
<protein>
    <recommendedName>
        <fullName evidence="4">phenylalanine--tRNA ligase</fullName>
        <ecNumber evidence="4">6.1.1.20</ecNumber>
    </recommendedName>
    <alternativeName>
        <fullName evidence="12">Phenylalanyl-tRNA synthetase beta subunit</fullName>
    </alternativeName>
</protein>
<dbReference type="GO" id="GO:0003723">
    <property type="term" value="F:RNA binding"/>
    <property type="evidence" value="ECO:0007669"/>
    <property type="project" value="InterPro"/>
</dbReference>
<dbReference type="SUPFAM" id="SSF56037">
    <property type="entry name" value="PheT/TilS domain"/>
    <property type="match status" value="1"/>
</dbReference>
<feature type="domain" description="B5" evidence="14">
    <location>
        <begin position="285"/>
        <end position="361"/>
    </location>
</feature>
<gene>
    <name evidence="15" type="ORF">A3D25_03445</name>
</gene>
<evidence type="ECO:0000256" key="10">
    <source>
        <dbReference type="ARBA" id="ARBA00022917"/>
    </source>
</evidence>
<comment type="similarity">
    <text evidence="2">Belongs to the phenylalanyl-tRNA synthetase beta subunit family. Type 1 subfamily.</text>
</comment>
<dbReference type="Gene3D" id="3.30.56.10">
    <property type="match status" value="2"/>
</dbReference>
<dbReference type="Proteomes" id="UP000177328">
    <property type="component" value="Unassembled WGS sequence"/>
</dbReference>
<proteinExistence type="inferred from homology"/>
<dbReference type="GO" id="GO:0000287">
    <property type="term" value="F:magnesium ion binding"/>
    <property type="evidence" value="ECO:0007669"/>
    <property type="project" value="InterPro"/>
</dbReference>
<dbReference type="Pfam" id="PF03484">
    <property type="entry name" value="B5"/>
    <property type="match status" value="1"/>
</dbReference>
<dbReference type="Pfam" id="PF03483">
    <property type="entry name" value="B3_4"/>
    <property type="match status" value="1"/>
</dbReference>
<dbReference type="SUPFAM" id="SSF55681">
    <property type="entry name" value="Class II aaRS and biotin synthetases"/>
    <property type="match status" value="1"/>
</dbReference>
<dbReference type="Pfam" id="PF17759">
    <property type="entry name" value="tRNA_synthFbeta"/>
    <property type="match status" value="1"/>
</dbReference>
<dbReference type="GO" id="GO:0005524">
    <property type="term" value="F:ATP binding"/>
    <property type="evidence" value="ECO:0007669"/>
    <property type="project" value="UniProtKB-KW"/>
</dbReference>
<dbReference type="SUPFAM" id="SSF46955">
    <property type="entry name" value="Putative DNA-binding domain"/>
    <property type="match status" value="2"/>
</dbReference>
<dbReference type="EC" id="6.1.1.20" evidence="4"/>
<sequence length="561" mass="63285">MKVSKDWLKELIDLDRPVDEVMDLLPKRTIGIKEVTKDFFELDMKGYNRADLLSLRGVAQEIAAITVSRVKGQGSSQEDFIWSKNKFETTPIGIEDLQLSPVQCVTRIEGLTVQASPANWVKKLHDSGIRSINNLVDITNLIMLEYGQPLHAFDAQAVKDHTINVRLARKGEVLTTLDDKRRVLTDADIVLSDDEKALDVAGIMGGKDTEIKPSTTTILLSASMFNPQHVRRTASRLNLHSEASRRFQHGLTMQGLLQAYSAAIKMYQAIGGKVTALSLKGDFQTVPINLILHYSKINNLIGTVLSKKEIESILGRLQFTVKTVDENTWQVSPPYFRLDCQQEEDIIEEIARLYGYEKIPKSPLPGSPPSKIDQSKFEFIHQLKKSLATVGLKEVQTYSFFSTQVLGSLGTDQRQLVKILNPISAETAYLRNALWPNLLEVVSFNLKHFKDVAIFEIGKVFNLQPGELPKESYFLSIALSNDTDNPTEELYQLIKKALEMLYIGFKVESREKQDYFHPARQQRIQSGKFSSGILAEVHPRVINKFGSDKRIAIIELELELK</sequence>
<keyword evidence="10" id="KW-0648">Protein biosynthesis</keyword>
<organism evidence="15 16">
    <name type="scientific">Candidatus Daviesbacteria bacterium RIFCSPHIGHO2_02_FULL_43_12</name>
    <dbReference type="NCBI Taxonomy" id="1797776"/>
    <lineage>
        <taxon>Bacteria</taxon>
        <taxon>Candidatus Daviesiibacteriota</taxon>
    </lineage>
</organism>
<dbReference type="GO" id="GO:0004826">
    <property type="term" value="F:phenylalanine-tRNA ligase activity"/>
    <property type="evidence" value="ECO:0007669"/>
    <property type="project" value="UniProtKB-EC"/>
</dbReference>
<evidence type="ECO:0000256" key="4">
    <source>
        <dbReference type="ARBA" id="ARBA00012814"/>
    </source>
</evidence>
<dbReference type="AlphaFoldDB" id="A0A1F5KFP2"/>
<keyword evidence="6" id="KW-0479">Metal-binding</keyword>
<evidence type="ECO:0000256" key="8">
    <source>
        <dbReference type="ARBA" id="ARBA00022840"/>
    </source>
</evidence>
<comment type="caution">
    <text evidence="15">The sequence shown here is derived from an EMBL/GenBank/DDBJ whole genome shotgun (WGS) entry which is preliminary data.</text>
</comment>
<dbReference type="NCBIfam" id="TIGR00472">
    <property type="entry name" value="pheT_bact"/>
    <property type="match status" value="1"/>
</dbReference>
<reference evidence="15 16" key="1">
    <citation type="journal article" date="2016" name="Nat. Commun.">
        <title>Thousands of microbial genomes shed light on interconnected biogeochemical processes in an aquifer system.</title>
        <authorList>
            <person name="Anantharaman K."/>
            <person name="Brown C.T."/>
            <person name="Hug L.A."/>
            <person name="Sharon I."/>
            <person name="Castelle C.J."/>
            <person name="Probst A.J."/>
            <person name="Thomas B.C."/>
            <person name="Singh A."/>
            <person name="Wilkins M.J."/>
            <person name="Karaoz U."/>
            <person name="Brodie E.L."/>
            <person name="Williams K.H."/>
            <person name="Hubbard S.S."/>
            <person name="Banfield J.F."/>
        </authorList>
    </citation>
    <scope>NUCLEOTIDE SEQUENCE [LARGE SCALE GENOMIC DNA]</scope>
</reference>
<comment type="catalytic activity">
    <reaction evidence="13">
        <text>tRNA(Phe) + L-phenylalanine + ATP = L-phenylalanyl-tRNA(Phe) + AMP + diphosphate + H(+)</text>
        <dbReference type="Rhea" id="RHEA:19413"/>
        <dbReference type="Rhea" id="RHEA-COMP:9668"/>
        <dbReference type="Rhea" id="RHEA-COMP:9699"/>
        <dbReference type="ChEBI" id="CHEBI:15378"/>
        <dbReference type="ChEBI" id="CHEBI:30616"/>
        <dbReference type="ChEBI" id="CHEBI:33019"/>
        <dbReference type="ChEBI" id="CHEBI:58095"/>
        <dbReference type="ChEBI" id="CHEBI:78442"/>
        <dbReference type="ChEBI" id="CHEBI:78531"/>
        <dbReference type="ChEBI" id="CHEBI:456215"/>
        <dbReference type="EC" id="6.1.1.20"/>
    </reaction>
</comment>
<evidence type="ECO:0000256" key="11">
    <source>
        <dbReference type="ARBA" id="ARBA00023146"/>
    </source>
</evidence>
<keyword evidence="7" id="KW-0547">Nucleotide-binding</keyword>
<dbReference type="InterPro" id="IPR009061">
    <property type="entry name" value="DNA-bd_dom_put_sf"/>
</dbReference>
<keyword evidence="5 15" id="KW-0436">Ligase</keyword>
<evidence type="ECO:0000256" key="13">
    <source>
        <dbReference type="ARBA" id="ARBA00049255"/>
    </source>
</evidence>
<comment type="subunit">
    <text evidence="3">Tetramer of two alpha and two beta subunits.</text>
</comment>
<dbReference type="GO" id="GO:0006432">
    <property type="term" value="P:phenylalanyl-tRNA aminoacylation"/>
    <property type="evidence" value="ECO:0007669"/>
    <property type="project" value="InterPro"/>
</dbReference>
<dbReference type="InterPro" id="IPR045864">
    <property type="entry name" value="aa-tRNA-synth_II/BPL/LPL"/>
</dbReference>
<evidence type="ECO:0000313" key="15">
    <source>
        <dbReference type="EMBL" id="OGE39757.1"/>
    </source>
</evidence>
<dbReference type="Gene3D" id="3.30.930.10">
    <property type="entry name" value="Bira Bifunctional Protein, Domain 2"/>
    <property type="match status" value="1"/>
</dbReference>
<keyword evidence="11" id="KW-0030">Aminoacyl-tRNA synthetase</keyword>
<dbReference type="InterPro" id="IPR041616">
    <property type="entry name" value="PheRS_beta_core"/>
</dbReference>
<evidence type="ECO:0000256" key="3">
    <source>
        <dbReference type="ARBA" id="ARBA00011209"/>
    </source>
</evidence>
<dbReference type="CDD" id="cd00769">
    <property type="entry name" value="PheRS_beta_core"/>
    <property type="match status" value="1"/>
</dbReference>
<dbReference type="EMBL" id="MFDD01000015">
    <property type="protein sequence ID" value="OGE39757.1"/>
    <property type="molecule type" value="Genomic_DNA"/>
</dbReference>
<dbReference type="InterPro" id="IPR004532">
    <property type="entry name" value="Phe-tRNA-ligase_IIc_bsu_bact"/>
</dbReference>
<dbReference type="PANTHER" id="PTHR10947">
    <property type="entry name" value="PHENYLALANYL-TRNA SYNTHETASE BETA CHAIN AND LEUCINE-RICH REPEAT-CONTAINING PROTEIN 47"/>
    <property type="match status" value="1"/>
</dbReference>
<dbReference type="PANTHER" id="PTHR10947:SF0">
    <property type="entry name" value="PHENYLALANINE--TRNA LIGASE BETA SUBUNIT"/>
    <property type="match status" value="1"/>
</dbReference>
<evidence type="ECO:0000259" key="14">
    <source>
        <dbReference type="PROSITE" id="PS51483"/>
    </source>
</evidence>
<dbReference type="InterPro" id="IPR005146">
    <property type="entry name" value="B3/B4_tRNA-bd"/>
</dbReference>
<dbReference type="SMART" id="SM00874">
    <property type="entry name" value="B5"/>
    <property type="match status" value="1"/>
</dbReference>
<evidence type="ECO:0000256" key="6">
    <source>
        <dbReference type="ARBA" id="ARBA00022723"/>
    </source>
</evidence>
<dbReference type="SMART" id="SM00873">
    <property type="entry name" value="B3_4"/>
    <property type="match status" value="1"/>
</dbReference>
<evidence type="ECO:0000256" key="5">
    <source>
        <dbReference type="ARBA" id="ARBA00022598"/>
    </source>
</evidence>
<evidence type="ECO:0000256" key="9">
    <source>
        <dbReference type="ARBA" id="ARBA00022842"/>
    </source>
</evidence>
<dbReference type="InterPro" id="IPR005147">
    <property type="entry name" value="tRNA_synthase_B5-dom"/>
</dbReference>
<comment type="cofactor">
    <cofactor evidence="1">
        <name>Mg(2+)</name>
        <dbReference type="ChEBI" id="CHEBI:18420"/>
    </cofactor>
</comment>
<dbReference type="InterPro" id="IPR045060">
    <property type="entry name" value="Phe-tRNA-ligase_IIc_bsu"/>
</dbReference>